<keyword evidence="8" id="KW-1185">Reference proteome</keyword>
<evidence type="ECO:0000256" key="4">
    <source>
        <dbReference type="PROSITE-ProRule" id="PRU00335"/>
    </source>
</evidence>
<dbReference type="Pfam" id="PF00440">
    <property type="entry name" value="TetR_N"/>
    <property type="match status" value="1"/>
</dbReference>
<dbReference type="AlphaFoldDB" id="A0AA90NSA5"/>
<dbReference type="InterPro" id="IPR001647">
    <property type="entry name" value="HTH_TetR"/>
</dbReference>
<accession>A0AA90NSA5</accession>
<dbReference type="Gene3D" id="1.10.357.10">
    <property type="entry name" value="Tetracycline Repressor, domain 2"/>
    <property type="match status" value="1"/>
</dbReference>
<keyword evidence="3" id="KW-0804">Transcription</keyword>
<dbReference type="SUPFAM" id="SSF46689">
    <property type="entry name" value="Homeodomain-like"/>
    <property type="match status" value="1"/>
</dbReference>
<protein>
    <submittedName>
        <fullName evidence="7">TetR/AcrR family transcriptional regulator</fullName>
    </submittedName>
</protein>
<keyword evidence="2 4" id="KW-0238">DNA-binding</keyword>
<evidence type="ECO:0000256" key="3">
    <source>
        <dbReference type="ARBA" id="ARBA00023163"/>
    </source>
</evidence>
<feature type="domain" description="HTH tetR-type" evidence="6">
    <location>
        <begin position="21"/>
        <end position="81"/>
    </location>
</feature>
<dbReference type="InterPro" id="IPR009057">
    <property type="entry name" value="Homeodomain-like_sf"/>
</dbReference>
<dbReference type="PROSITE" id="PS50977">
    <property type="entry name" value="HTH_TETR_2"/>
    <property type="match status" value="1"/>
</dbReference>
<gene>
    <name evidence="7" type="ORF">Q7X28_18465</name>
</gene>
<dbReference type="InterPro" id="IPR050109">
    <property type="entry name" value="HTH-type_TetR-like_transc_reg"/>
</dbReference>
<evidence type="ECO:0000313" key="8">
    <source>
        <dbReference type="Proteomes" id="UP001178281"/>
    </source>
</evidence>
<dbReference type="RefSeq" id="WP_305112405.1">
    <property type="nucleotide sequence ID" value="NZ_BAAAII010000008.1"/>
</dbReference>
<dbReference type="PANTHER" id="PTHR30055">
    <property type="entry name" value="HTH-TYPE TRANSCRIPTIONAL REGULATOR RUTR"/>
    <property type="match status" value="1"/>
</dbReference>
<feature type="DNA-binding region" description="H-T-H motif" evidence="4">
    <location>
        <begin position="44"/>
        <end position="63"/>
    </location>
</feature>
<sequence>MSKNSESGSALRRRPSQGRAKDTVNRAESAAGQILAESGYAALSMGSIADRIGVSKGTLYQYFPNKESVVAAVVAEIMDDLVTSFGERLRETLAGGAVTLGPELLASVFAELDRYRPTLTAVLDGAPHLLPASAFDPISQRWGDATRTLLAIGARNAAGADRVAVDGEALVTILSVCGPALCLHYLSADLRDQREALARTYFSMAYGGLTAAGLNPLV</sequence>
<evidence type="ECO:0000256" key="2">
    <source>
        <dbReference type="ARBA" id="ARBA00023125"/>
    </source>
</evidence>
<dbReference type="GO" id="GO:0003700">
    <property type="term" value="F:DNA-binding transcription factor activity"/>
    <property type="evidence" value="ECO:0007669"/>
    <property type="project" value="TreeGrafter"/>
</dbReference>
<dbReference type="Proteomes" id="UP001178281">
    <property type="component" value="Unassembled WGS sequence"/>
</dbReference>
<evidence type="ECO:0000259" key="6">
    <source>
        <dbReference type="PROSITE" id="PS50977"/>
    </source>
</evidence>
<dbReference type="PANTHER" id="PTHR30055:SF234">
    <property type="entry name" value="HTH-TYPE TRANSCRIPTIONAL REGULATOR BETI"/>
    <property type="match status" value="1"/>
</dbReference>
<evidence type="ECO:0000256" key="1">
    <source>
        <dbReference type="ARBA" id="ARBA00023015"/>
    </source>
</evidence>
<dbReference type="EMBL" id="JAUTIX010000007">
    <property type="protein sequence ID" value="MDP0399904.1"/>
    <property type="molecule type" value="Genomic_DNA"/>
</dbReference>
<dbReference type="InterPro" id="IPR023772">
    <property type="entry name" value="DNA-bd_HTH_TetR-type_CS"/>
</dbReference>
<evidence type="ECO:0000313" key="7">
    <source>
        <dbReference type="EMBL" id="MDP0399904.1"/>
    </source>
</evidence>
<organism evidence="7 8">
    <name type="scientific">Tsukamurella strandjordii</name>
    <dbReference type="NCBI Taxonomy" id="147577"/>
    <lineage>
        <taxon>Bacteria</taxon>
        <taxon>Bacillati</taxon>
        <taxon>Actinomycetota</taxon>
        <taxon>Actinomycetes</taxon>
        <taxon>Mycobacteriales</taxon>
        <taxon>Tsukamurellaceae</taxon>
        <taxon>Tsukamurella</taxon>
    </lineage>
</organism>
<dbReference type="PROSITE" id="PS01081">
    <property type="entry name" value="HTH_TETR_1"/>
    <property type="match status" value="1"/>
</dbReference>
<feature type="region of interest" description="Disordered" evidence="5">
    <location>
        <begin position="1"/>
        <end position="25"/>
    </location>
</feature>
<evidence type="ECO:0000256" key="5">
    <source>
        <dbReference type="SAM" id="MobiDB-lite"/>
    </source>
</evidence>
<comment type="caution">
    <text evidence="7">The sequence shown here is derived from an EMBL/GenBank/DDBJ whole genome shotgun (WGS) entry which is preliminary data.</text>
</comment>
<dbReference type="PRINTS" id="PR00455">
    <property type="entry name" value="HTHTETR"/>
</dbReference>
<dbReference type="GO" id="GO:0000976">
    <property type="term" value="F:transcription cis-regulatory region binding"/>
    <property type="evidence" value="ECO:0007669"/>
    <property type="project" value="TreeGrafter"/>
</dbReference>
<keyword evidence="1" id="KW-0805">Transcription regulation</keyword>
<name>A0AA90NSA5_9ACTN</name>
<proteinExistence type="predicted"/>
<reference evidence="7" key="1">
    <citation type="submission" date="2023-08" db="EMBL/GenBank/DDBJ databases">
        <title>The draft genome of Tsukamurella strandjordii strain 050030.</title>
        <authorList>
            <person name="Zhao F."/>
            <person name="Feng Y."/>
            <person name="Zong Z."/>
        </authorList>
    </citation>
    <scope>NUCLEOTIDE SEQUENCE</scope>
    <source>
        <strain evidence="7">050030</strain>
    </source>
</reference>